<feature type="signal peptide" evidence="1">
    <location>
        <begin position="1"/>
        <end position="24"/>
    </location>
</feature>
<protein>
    <recommendedName>
        <fullName evidence="4">PEP-CTERM sorting domain-containing protein</fullName>
    </recommendedName>
</protein>
<name>A0ABT1U1L6_9GAMM</name>
<dbReference type="RefSeq" id="WP_256613657.1">
    <property type="nucleotide sequence ID" value="NZ_JANIBK010000007.1"/>
</dbReference>
<evidence type="ECO:0000313" key="3">
    <source>
        <dbReference type="Proteomes" id="UP001524586"/>
    </source>
</evidence>
<feature type="chain" id="PRO_5046349502" description="PEP-CTERM sorting domain-containing protein" evidence="1">
    <location>
        <begin position="25"/>
        <end position="225"/>
    </location>
</feature>
<proteinExistence type="predicted"/>
<reference evidence="2 3" key="1">
    <citation type="submission" date="2022-07" db="EMBL/GenBank/DDBJ databases">
        <title>Methylomonas rivi sp. nov., Methylomonas rosea sp. nov., Methylomonas aureus sp. nov. and Methylomonas subterranea sp. nov., four novel methanotrophs isolated from a freshwater creek and the deep terrestrial subsurface.</title>
        <authorList>
            <person name="Abin C."/>
            <person name="Sankaranarayanan K."/>
            <person name="Garner C."/>
            <person name="Sindelar R."/>
            <person name="Kotary K."/>
            <person name="Garner R."/>
            <person name="Barclay S."/>
            <person name="Lawson P."/>
            <person name="Krumholz L."/>
        </authorList>
    </citation>
    <scope>NUCLEOTIDE SEQUENCE [LARGE SCALE GENOMIC DNA]</scope>
    <source>
        <strain evidence="2 3">WSC-6</strain>
    </source>
</reference>
<evidence type="ECO:0008006" key="4">
    <source>
        <dbReference type="Google" id="ProtNLM"/>
    </source>
</evidence>
<gene>
    <name evidence="2" type="ORF">NP596_02625</name>
</gene>
<evidence type="ECO:0000313" key="2">
    <source>
        <dbReference type="EMBL" id="MCQ8127339.1"/>
    </source>
</evidence>
<dbReference type="Proteomes" id="UP001524586">
    <property type="component" value="Unassembled WGS sequence"/>
</dbReference>
<keyword evidence="3" id="KW-1185">Reference proteome</keyword>
<evidence type="ECO:0000256" key="1">
    <source>
        <dbReference type="SAM" id="SignalP"/>
    </source>
</evidence>
<accession>A0ABT1U1L6</accession>
<sequence>MIRFKNIVACALVMLIAYSPLSHSAVMSLPGIPESGNPNFYNDAQINLFDLGGNNYLFAATNSGAPLTFNLGSTSVTSSASHPAYFVLTALFSGDGSYIANTGALSISGEIPFPYANLPGVFISGDLLTAKLDNFAFDSDTLGFSTNQISGFGTLFGSAESVYLSATGLASALGFGSGALIATTSPLSASAITTVPVPGAGWLIGSAFGLFTLLRKNRLTAEIAC</sequence>
<dbReference type="EMBL" id="JANIBK010000007">
    <property type="protein sequence ID" value="MCQ8127339.1"/>
    <property type="molecule type" value="Genomic_DNA"/>
</dbReference>
<keyword evidence="1" id="KW-0732">Signal</keyword>
<comment type="caution">
    <text evidence="2">The sequence shown here is derived from an EMBL/GenBank/DDBJ whole genome shotgun (WGS) entry which is preliminary data.</text>
</comment>
<organism evidence="2 3">
    <name type="scientific">Methylomonas rivi</name>
    <dbReference type="NCBI Taxonomy" id="2952226"/>
    <lineage>
        <taxon>Bacteria</taxon>
        <taxon>Pseudomonadati</taxon>
        <taxon>Pseudomonadota</taxon>
        <taxon>Gammaproteobacteria</taxon>
        <taxon>Methylococcales</taxon>
        <taxon>Methylococcaceae</taxon>
        <taxon>Methylomonas</taxon>
    </lineage>
</organism>